<evidence type="ECO:0000256" key="3">
    <source>
        <dbReference type="ARBA" id="ARBA00023163"/>
    </source>
</evidence>
<evidence type="ECO:0000313" key="7">
    <source>
        <dbReference type="EMBL" id="RGN53699.1"/>
    </source>
</evidence>
<dbReference type="PANTHER" id="PTHR43280:SF34">
    <property type="entry name" value="ARAC-FAMILY TRANSCRIPTIONAL REGULATOR"/>
    <property type="match status" value="1"/>
</dbReference>
<keyword evidence="3" id="KW-0804">Transcription</keyword>
<evidence type="ECO:0000313" key="6">
    <source>
        <dbReference type="EMBL" id="MTU29231.1"/>
    </source>
</evidence>
<evidence type="ECO:0000256" key="1">
    <source>
        <dbReference type="ARBA" id="ARBA00023015"/>
    </source>
</evidence>
<accession>A0A412M0Z7</accession>
<proteinExistence type="predicted"/>
<keyword evidence="2" id="KW-0238">DNA-binding</keyword>
<organism evidence="6 9">
    <name type="scientific">Parabacteroides merdae</name>
    <dbReference type="NCBI Taxonomy" id="46503"/>
    <lineage>
        <taxon>Bacteria</taxon>
        <taxon>Pseudomonadati</taxon>
        <taxon>Bacteroidota</taxon>
        <taxon>Bacteroidia</taxon>
        <taxon>Bacteroidales</taxon>
        <taxon>Tannerellaceae</taxon>
        <taxon>Parabacteroides</taxon>
    </lineage>
</organism>
<keyword evidence="1" id="KW-0805">Transcription regulation</keyword>
<evidence type="ECO:0000256" key="4">
    <source>
        <dbReference type="SAM" id="Phobius"/>
    </source>
</evidence>
<reference evidence="6 9" key="2">
    <citation type="journal article" date="2019" name="Nat. Med.">
        <title>A library of human gut bacterial isolates paired with longitudinal multiomics data enables mechanistic microbiome research.</title>
        <authorList>
            <person name="Poyet M."/>
            <person name="Groussin M."/>
            <person name="Gibbons S.M."/>
            <person name="Avila-Pacheco J."/>
            <person name="Jiang X."/>
            <person name="Kearney S.M."/>
            <person name="Perrotta A.R."/>
            <person name="Berdy B."/>
            <person name="Zhao S."/>
            <person name="Lieberman T.D."/>
            <person name="Swanson P.K."/>
            <person name="Smith M."/>
            <person name="Roesemann S."/>
            <person name="Alexander J.E."/>
            <person name="Rich S.A."/>
            <person name="Livny J."/>
            <person name="Vlamakis H."/>
            <person name="Clish C."/>
            <person name="Bullock K."/>
            <person name="Deik A."/>
            <person name="Scott J."/>
            <person name="Pierce K.A."/>
            <person name="Xavier R.J."/>
            <person name="Alm E.J."/>
        </authorList>
    </citation>
    <scope>NUCLEOTIDE SEQUENCE [LARGE SCALE GENOMIC DNA]</scope>
    <source>
        <strain evidence="6 9">BIOML-A25</strain>
    </source>
</reference>
<dbReference type="GO" id="GO:0043565">
    <property type="term" value="F:sequence-specific DNA binding"/>
    <property type="evidence" value="ECO:0007669"/>
    <property type="project" value="InterPro"/>
</dbReference>
<evidence type="ECO:0000256" key="2">
    <source>
        <dbReference type="ARBA" id="ARBA00023125"/>
    </source>
</evidence>
<feature type="domain" description="HTH araC/xylS-type" evidence="5">
    <location>
        <begin position="498"/>
        <end position="604"/>
    </location>
</feature>
<dbReference type="SUPFAM" id="SSF48452">
    <property type="entry name" value="TPR-like"/>
    <property type="match status" value="1"/>
</dbReference>
<reference evidence="7 8" key="1">
    <citation type="submission" date="2018-08" db="EMBL/GenBank/DDBJ databases">
        <title>A genome reference for cultivated species of the human gut microbiota.</title>
        <authorList>
            <person name="Zou Y."/>
            <person name="Xue W."/>
            <person name="Luo G."/>
        </authorList>
    </citation>
    <scope>NUCLEOTIDE SEQUENCE [LARGE SCALE GENOMIC DNA]</scope>
    <source>
        <strain evidence="7 8">OM05-11AA</strain>
    </source>
</reference>
<dbReference type="InterPro" id="IPR018062">
    <property type="entry name" value="HTH_AraC-typ_CS"/>
</dbReference>
<dbReference type="PROSITE" id="PS01124">
    <property type="entry name" value="HTH_ARAC_FAMILY_2"/>
    <property type="match status" value="1"/>
</dbReference>
<dbReference type="AlphaFoldDB" id="A0A412M0Z7"/>
<name>A0A412M0Z7_9BACT</name>
<dbReference type="Proteomes" id="UP000261088">
    <property type="component" value="Unassembled WGS sequence"/>
</dbReference>
<evidence type="ECO:0000313" key="9">
    <source>
        <dbReference type="Proteomes" id="UP000437446"/>
    </source>
</evidence>
<dbReference type="PROSITE" id="PS00041">
    <property type="entry name" value="HTH_ARAC_FAMILY_1"/>
    <property type="match status" value="1"/>
</dbReference>
<keyword evidence="4" id="KW-1133">Transmembrane helix</keyword>
<dbReference type="Pfam" id="PF13181">
    <property type="entry name" value="TPR_8"/>
    <property type="match status" value="2"/>
</dbReference>
<dbReference type="GO" id="GO:0003700">
    <property type="term" value="F:DNA-binding transcription factor activity"/>
    <property type="evidence" value="ECO:0007669"/>
    <property type="project" value="InterPro"/>
</dbReference>
<dbReference type="SUPFAM" id="SSF46689">
    <property type="entry name" value="Homeodomain-like"/>
    <property type="match status" value="1"/>
</dbReference>
<feature type="transmembrane region" description="Helical" evidence="4">
    <location>
        <begin position="407"/>
        <end position="427"/>
    </location>
</feature>
<evidence type="ECO:0000313" key="8">
    <source>
        <dbReference type="Proteomes" id="UP000261088"/>
    </source>
</evidence>
<keyword evidence="4" id="KW-0812">Transmembrane</keyword>
<dbReference type="Proteomes" id="UP000437446">
    <property type="component" value="Unassembled WGS sequence"/>
</dbReference>
<dbReference type="SMART" id="SM00342">
    <property type="entry name" value="HTH_ARAC"/>
    <property type="match status" value="1"/>
</dbReference>
<gene>
    <name evidence="7" type="ORF">DXB61_02180</name>
    <name evidence="6" type="ORF">GMD66_08365</name>
</gene>
<dbReference type="Gene3D" id="1.25.40.10">
    <property type="entry name" value="Tetratricopeptide repeat domain"/>
    <property type="match status" value="1"/>
</dbReference>
<dbReference type="InterPro" id="IPR011990">
    <property type="entry name" value="TPR-like_helical_dom_sf"/>
</dbReference>
<evidence type="ECO:0000259" key="5">
    <source>
        <dbReference type="PROSITE" id="PS01124"/>
    </source>
</evidence>
<comment type="caution">
    <text evidence="6">The sequence shown here is derived from an EMBL/GenBank/DDBJ whole genome shotgun (WGS) entry which is preliminary data.</text>
</comment>
<dbReference type="Gene3D" id="1.10.10.60">
    <property type="entry name" value="Homeodomain-like"/>
    <property type="match status" value="1"/>
</dbReference>
<protein>
    <submittedName>
        <fullName evidence="6">Helix-turn-helix domain-containing protein</fullName>
    </submittedName>
</protein>
<dbReference type="InterPro" id="IPR009057">
    <property type="entry name" value="Homeodomain-like_sf"/>
</dbReference>
<dbReference type="SMART" id="SM00028">
    <property type="entry name" value="TPR"/>
    <property type="match status" value="2"/>
</dbReference>
<dbReference type="EMBL" id="QSUP01000002">
    <property type="protein sequence ID" value="RGN53699.1"/>
    <property type="molecule type" value="Genomic_DNA"/>
</dbReference>
<dbReference type="EMBL" id="WNCR01000003">
    <property type="protein sequence ID" value="MTU29231.1"/>
    <property type="molecule type" value="Genomic_DNA"/>
</dbReference>
<dbReference type="PANTHER" id="PTHR43280">
    <property type="entry name" value="ARAC-FAMILY TRANSCRIPTIONAL REGULATOR"/>
    <property type="match status" value="1"/>
</dbReference>
<dbReference type="RefSeq" id="WP_122121226.1">
    <property type="nucleotide sequence ID" value="NZ_JBCHEI010000006.1"/>
</dbReference>
<keyword evidence="4" id="KW-0472">Membrane</keyword>
<dbReference type="Pfam" id="PF12833">
    <property type="entry name" value="HTH_18"/>
    <property type="match status" value="1"/>
</dbReference>
<dbReference type="InterPro" id="IPR019734">
    <property type="entry name" value="TPR_rpt"/>
</dbReference>
<sequence>MVKFYNTLFLLLICMFLPGKNIKQVGNTPAYDDIPDSLLTVGEIRKTVLSDPDKALYMLDVAEERKLLPTYQINWTRAQIYGSAKNMERVAVKWGKLVLEDDSVRNNTQYYFNMCKNLVESMIATGEYEEAIRYARSMIDVIDRAGKQKDNNHNSYWAIARVYRAMGNPEEAYKAMEEALQFCRQQIERKRGMGQPVVSNEMKLYLYYQNLSEWLCEDGKLEEALETVREMQACVERLRPLKGGAYPLQIPEKVFLSKEGGVDGRLANLYVLLGQAGKGREWFAKMRENPLVDSDPEMIRLEIDYYEDMRLYGKLIEKALPLTDAALYEDSISVRRKEACLVLADAYLRSGKKEESVVYYKTALALTDSLNHRNNENHALEMATLLDTREKERQIELQVEELRWHRVVISVVAGVLALVGVIFILIVRHSWIVDRKNKLMAQQIDLYLSYRSELQVARERIRQLEDMEEKPVTFDVDGGIGNDREAEAVKVKPDDGGRKYFEELDLKIRGEQLFLNPDLTRDMILRLTPVGKNRISPLLQAFAGENFNGYINSLRLEYSLVLLKDFENYTVEAVAIDSGFNNVRTYQRIFREKYGMTPAEYRKTLK</sequence>
<dbReference type="InterPro" id="IPR018060">
    <property type="entry name" value="HTH_AraC"/>
</dbReference>